<protein>
    <submittedName>
        <fullName evidence="2">Uncharacterized protein</fullName>
    </submittedName>
</protein>
<keyword evidence="1" id="KW-0472">Membrane</keyword>
<evidence type="ECO:0000313" key="2">
    <source>
        <dbReference type="EMBL" id="KAH7972674.1"/>
    </source>
</evidence>
<gene>
    <name evidence="2" type="ORF">HPB52_015062</name>
</gene>
<keyword evidence="1" id="KW-0812">Transmembrane</keyword>
<evidence type="ECO:0000256" key="1">
    <source>
        <dbReference type="SAM" id="Phobius"/>
    </source>
</evidence>
<dbReference type="EMBL" id="JABSTV010001247">
    <property type="protein sequence ID" value="KAH7972674.1"/>
    <property type="molecule type" value="Genomic_DNA"/>
</dbReference>
<keyword evidence="3" id="KW-1185">Reference proteome</keyword>
<reference evidence="2" key="1">
    <citation type="journal article" date="2020" name="Cell">
        <title>Large-Scale Comparative Analyses of Tick Genomes Elucidate Their Genetic Diversity and Vector Capacities.</title>
        <authorList>
            <consortium name="Tick Genome and Microbiome Consortium (TIGMIC)"/>
            <person name="Jia N."/>
            <person name="Wang J."/>
            <person name="Shi W."/>
            <person name="Du L."/>
            <person name="Sun Y."/>
            <person name="Zhan W."/>
            <person name="Jiang J.F."/>
            <person name="Wang Q."/>
            <person name="Zhang B."/>
            <person name="Ji P."/>
            <person name="Bell-Sakyi L."/>
            <person name="Cui X.M."/>
            <person name="Yuan T.T."/>
            <person name="Jiang B.G."/>
            <person name="Yang W.F."/>
            <person name="Lam T.T."/>
            <person name="Chang Q.C."/>
            <person name="Ding S.J."/>
            <person name="Wang X.J."/>
            <person name="Zhu J.G."/>
            <person name="Ruan X.D."/>
            <person name="Zhao L."/>
            <person name="Wei J.T."/>
            <person name="Ye R.Z."/>
            <person name="Que T.C."/>
            <person name="Du C.H."/>
            <person name="Zhou Y.H."/>
            <person name="Cheng J.X."/>
            <person name="Dai P.F."/>
            <person name="Guo W.B."/>
            <person name="Han X.H."/>
            <person name="Huang E.J."/>
            <person name="Li L.F."/>
            <person name="Wei W."/>
            <person name="Gao Y.C."/>
            <person name="Liu J.Z."/>
            <person name="Shao H.Z."/>
            <person name="Wang X."/>
            <person name="Wang C.C."/>
            <person name="Yang T.C."/>
            <person name="Huo Q.B."/>
            <person name="Li W."/>
            <person name="Chen H.Y."/>
            <person name="Chen S.E."/>
            <person name="Zhou L.G."/>
            <person name="Ni X.B."/>
            <person name="Tian J.H."/>
            <person name="Sheng Y."/>
            <person name="Liu T."/>
            <person name="Pan Y.S."/>
            <person name="Xia L.Y."/>
            <person name="Li J."/>
            <person name="Zhao F."/>
            <person name="Cao W.C."/>
        </authorList>
    </citation>
    <scope>NUCLEOTIDE SEQUENCE</scope>
    <source>
        <strain evidence="2">Rsan-2018</strain>
    </source>
</reference>
<keyword evidence="1" id="KW-1133">Transmembrane helix</keyword>
<name>A0A9D4T644_RHISA</name>
<reference evidence="2" key="2">
    <citation type="submission" date="2021-09" db="EMBL/GenBank/DDBJ databases">
        <authorList>
            <person name="Jia N."/>
            <person name="Wang J."/>
            <person name="Shi W."/>
            <person name="Du L."/>
            <person name="Sun Y."/>
            <person name="Zhan W."/>
            <person name="Jiang J."/>
            <person name="Wang Q."/>
            <person name="Zhang B."/>
            <person name="Ji P."/>
            <person name="Sakyi L.B."/>
            <person name="Cui X."/>
            <person name="Yuan T."/>
            <person name="Jiang B."/>
            <person name="Yang W."/>
            <person name="Lam T.T.-Y."/>
            <person name="Chang Q."/>
            <person name="Ding S."/>
            <person name="Wang X."/>
            <person name="Zhu J."/>
            <person name="Ruan X."/>
            <person name="Zhao L."/>
            <person name="Wei J."/>
            <person name="Que T."/>
            <person name="Du C."/>
            <person name="Cheng J."/>
            <person name="Dai P."/>
            <person name="Han X."/>
            <person name="Huang E."/>
            <person name="Gao Y."/>
            <person name="Liu J."/>
            <person name="Shao H."/>
            <person name="Ye R."/>
            <person name="Li L."/>
            <person name="Wei W."/>
            <person name="Wang X."/>
            <person name="Wang C."/>
            <person name="Huo Q."/>
            <person name="Li W."/>
            <person name="Guo W."/>
            <person name="Chen H."/>
            <person name="Chen S."/>
            <person name="Zhou L."/>
            <person name="Zhou L."/>
            <person name="Ni X."/>
            <person name="Tian J."/>
            <person name="Zhou Y."/>
            <person name="Sheng Y."/>
            <person name="Liu T."/>
            <person name="Pan Y."/>
            <person name="Xia L."/>
            <person name="Li J."/>
            <person name="Zhao F."/>
            <person name="Cao W."/>
        </authorList>
    </citation>
    <scope>NUCLEOTIDE SEQUENCE</scope>
    <source>
        <strain evidence="2">Rsan-2018</strain>
        <tissue evidence="2">Larvae</tissue>
    </source>
</reference>
<organism evidence="2 3">
    <name type="scientific">Rhipicephalus sanguineus</name>
    <name type="common">Brown dog tick</name>
    <name type="synonym">Ixodes sanguineus</name>
    <dbReference type="NCBI Taxonomy" id="34632"/>
    <lineage>
        <taxon>Eukaryota</taxon>
        <taxon>Metazoa</taxon>
        <taxon>Ecdysozoa</taxon>
        <taxon>Arthropoda</taxon>
        <taxon>Chelicerata</taxon>
        <taxon>Arachnida</taxon>
        <taxon>Acari</taxon>
        <taxon>Parasitiformes</taxon>
        <taxon>Ixodida</taxon>
        <taxon>Ixodoidea</taxon>
        <taxon>Ixodidae</taxon>
        <taxon>Rhipicephalinae</taxon>
        <taxon>Rhipicephalus</taxon>
        <taxon>Rhipicephalus</taxon>
    </lineage>
</organism>
<evidence type="ECO:0000313" key="3">
    <source>
        <dbReference type="Proteomes" id="UP000821837"/>
    </source>
</evidence>
<proteinExistence type="predicted"/>
<comment type="caution">
    <text evidence="2">The sequence shown here is derived from an EMBL/GenBank/DDBJ whole genome shotgun (WGS) entry which is preliminary data.</text>
</comment>
<accession>A0A9D4T644</accession>
<feature type="transmembrane region" description="Helical" evidence="1">
    <location>
        <begin position="28"/>
        <end position="52"/>
    </location>
</feature>
<dbReference type="AlphaFoldDB" id="A0A9D4T644"/>
<dbReference type="Proteomes" id="UP000821837">
    <property type="component" value="Chromosome 11"/>
</dbReference>
<sequence length="144" mass="16428">MDNVSSIRSNISSAEDNRRRSESFWTTWLLALLVLVLLLILALFVLWLWTYLQDRGGRLSRSAFSDVNRSTQSAKLIPLGNVTPDVHSGGKLRHGSPQLPRSICLYKRDDEAMDNYEITGRRSLPSDHQSCDLLIRCCYFLEPT</sequence>